<evidence type="ECO:0000256" key="1">
    <source>
        <dbReference type="SAM" id="Phobius"/>
    </source>
</evidence>
<feature type="transmembrane region" description="Helical" evidence="1">
    <location>
        <begin position="200"/>
        <end position="218"/>
    </location>
</feature>
<accession>A0A8E2J6I1</accession>
<dbReference type="OrthoDB" id="10259742at2759"/>
<dbReference type="Proteomes" id="UP000250043">
    <property type="component" value="Unassembled WGS sequence"/>
</dbReference>
<feature type="transmembrane region" description="Helical" evidence="1">
    <location>
        <begin position="134"/>
        <end position="154"/>
    </location>
</feature>
<dbReference type="EMBL" id="KV722334">
    <property type="protein sequence ID" value="OCH95660.1"/>
    <property type="molecule type" value="Genomic_DNA"/>
</dbReference>
<protein>
    <submittedName>
        <fullName evidence="2">Uncharacterized protein</fullName>
    </submittedName>
</protein>
<organism evidence="2 3">
    <name type="scientific">Obba rivulosa</name>
    <dbReference type="NCBI Taxonomy" id="1052685"/>
    <lineage>
        <taxon>Eukaryota</taxon>
        <taxon>Fungi</taxon>
        <taxon>Dikarya</taxon>
        <taxon>Basidiomycota</taxon>
        <taxon>Agaricomycotina</taxon>
        <taxon>Agaricomycetes</taxon>
        <taxon>Polyporales</taxon>
        <taxon>Gelatoporiaceae</taxon>
        <taxon>Obba</taxon>
    </lineage>
</organism>
<reference evidence="2 3" key="1">
    <citation type="submission" date="2016-07" db="EMBL/GenBank/DDBJ databases">
        <title>Draft genome of the white-rot fungus Obba rivulosa 3A-2.</title>
        <authorList>
            <consortium name="DOE Joint Genome Institute"/>
            <person name="Miettinen O."/>
            <person name="Riley R."/>
            <person name="Acob R."/>
            <person name="Barry K."/>
            <person name="Cullen D."/>
            <person name="De Vries R."/>
            <person name="Hainaut M."/>
            <person name="Hatakka A."/>
            <person name="Henrissat B."/>
            <person name="Hilden K."/>
            <person name="Kuo R."/>
            <person name="Labutti K."/>
            <person name="Lipzen A."/>
            <person name="Makela M.R."/>
            <person name="Sandor L."/>
            <person name="Spatafora J.W."/>
            <person name="Grigoriev I.V."/>
            <person name="Hibbett D.S."/>
        </authorList>
    </citation>
    <scope>NUCLEOTIDE SEQUENCE [LARGE SCALE GENOMIC DNA]</scope>
    <source>
        <strain evidence="2 3">3A-2</strain>
    </source>
</reference>
<evidence type="ECO:0000313" key="3">
    <source>
        <dbReference type="Proteomes" id="UP000250043"/>
    </source>
</evidence>
<dbReference type="AlphaFoldDB" id="A0A8E2J6I1"/>
<sequence length="222" mass="24503">MWVGHYASGLIAKPFAPTVPLWLLALAGAVPDAIFFILQFFGIESFNLDPKLIPRGCFPYSNDYPYSHSLAGMAVTGAALAALWKAKATTSVTLKDQLVIIAATASHFLLEWPVHRKDVKITPHDSYQLGAGLFDHPVVVFVMETVLFLFALWVYATYSPPSARAGYLKNKNRLWGVIAVMICQQAQFCFSAAPTTETRWVHAPLFLGMILGSSWLLGKLEQ</sequence>
<name>A0A8E2J6I1_9APHY</name>
<keyword evidence="1" id="KW-0812">Transmembrane</keyword>
<feature type="transmembrane region" description="Helical" evidence="1">
    <location>
        <begin position="174"/>
        <end position="194"/>
    </location>
</feature>
<keyword evidence="1" id="KW-1133">Transmembrane helix</keyword>
<evidence type="ECO:0000313" key="2">
    <source>
        <dbReference type="EMBL" id="OCH95660.1"/>
    </source>
</evidence>
<gene>
    <name evidence="2" type="ORF">OBBRIDRAFT_766806</name>
</gene>
<keyword evidence="3" id="KW-1185">Reference proteome</keyword>
<keyword evidence="1" id="KW-0472">Membrane</keyword>
<feature type="transmembrane region" description="Helical" evidence="1">
    <location>
        <begin position="21"/>
        <end position="46"/>
    </location>
</feature>
<proteinExistence type="predicted"/>